<dbReference type="EMBL" id="MK072058">
    <property type="protein sequence ID" value="AYV77644.1"/>
    <property type="molecule type" value="Genomic_DNA"/>
</dbReference>
<gene>
    <name evidence="2" type="ORF">Dasosvirus17_4</name>
</gene>
<organism evidence="2">
    <name type="scientific">Dasosvirus sp</name>
    <dbReference type="NCBI Taxonomy" id="2487764"/>
    <lineage>
        <taxon>Viruses</taxon>
        <taxon>Varidnaviria</taxon>
        <taxon>Bamfordvirae</taxon>
        <taxon>Nucleocytoviricota</taxon>
        <taxon>Megaviricetes</taxon>
        <taxon>Imitervirales</taxon>
        <taxon>Mimiviridae</taxon>
        <taxon>Klosneuvirinae</taxon>
    </lineage>
</organism>
<keyword evidence="1" id="KW-1133">Transmembrane helix</keyword>
<protein>
    <submittedName>
        <fullName evidence="2">Uncharacterized protein</fullName>
    </submittedName>
</protein>
<sequence length="339" mass="39411">MLSTIIKKLKIILTAVSTYYTKYHLKMCTKRAKQRCADIICCIFIILECTALAFSINHVIKTNNNVNSDLIFANSNVSCETLQGISEIIMYPDLRENQPNHRIISTSADKGILEHRCPARNEDMNIWMNDNYLGRTKGKKEHFYDINTRYYDIWDCHNNYKYYMATGSDLIIVINGTKIPVSAFIELQSNGKRETKYYVNRIRSTTNLIFTVRPNNIENIKSFDLYDNKNIKVASYNMNDKYLVQWIIKIFVNDPIDPLVLYSIIGFISGTGNIWGTGTSKNDQCNTNYETAWIGIFIFGILCLFSLWAIYLHIDDLLEQKKRIYESKKNDFMMDDVKV</sequence>
<name>A0A3G4ZTJ4_9VIRU</name>
<feature type="transmembrane region" description="Helical" evidence="1">
    <location>
        <begin position="292"/>
        <end position="314"/>
    </location>
</feature>
<proteinExistence type="predicted"/>
<evidence type="ECO:0000313" key="2">
    <source>
        <dbReference type="EMBL" id="AYV77644.1"/>
    </source>
</evidence>
<accession>A0A3G4ZTJ4</accession>
<evidence type="ECO:0000256" key="1">
    <source>
        <dbReference type="SAM" id="Phobius"/>
    </source>
</evidence>
<keyword evidence="1" id="KW-0812">Transmembrane</keyword>
<reference evidence="2" key="1">
    <citation type="submission" date="2018-10" db="EMBL/GenBank/DDBJ databases">
        <title>Hidden diversity of soil giant viruses.</title>
        <authorList>
            <person name="Schulz F."/>
            <person name="Alteio L."/>
            <person name="Goudeau D."/>
            <person name="Ryan E.M."/>
            <person name="Malmstrom R.R."/>
            <person name="Blanchard J."/>
            <person name="Woyke T."/>
        </authorList>
    </citation>
    <scope>NUCLEOTIDE SEQUENCE</scope>
    <source>
        <strain evidence="2">DSV1</strain>
    </source>
</reference>
<keyword evidence="1" id="KW-0472">Membrane</keyword>